<organism evidence="2 3">
    <name type="scientific">Zhenhengia yiwuensis</name>
    <dbReference type="NCBI Taxonomy" id="2763666"/>
    <lineage>
        <taxon>Bacteria</taxon>
        <taxon>Bacillati</taxon>
        <taxon>Bacillota</taxon>
        <taxon>Clostridia</taxon>
        <taxon>Lachnospirales</taxon>
        <taxon>Lachnospiraceae</taxon>
        <taxon>Zhenhengia</taxon>
    </lineage>
</organism>
<protein>
    <submittedName>
        <fullName evidence="2">Uncharacterized protein</fullName>
    </submittedName>
</protein>
<keyword evidence="1" id="KW-0812">Transmembrane</keyword>
<evidence type="ECO:0000256" key="1">
    <source>
        <dbReference type="SAM" id="Phobius"/>
    </source>
</evidence>
<comment type="caution">
    <text evidence="2">The sequence shown here is derived from an EMBL/GenBank/DDBJ whole genome shotgun (WGS) entry which is preliminary data.</text>
</comment>
<feature type="transmembrane region" description="Helical" evidence="1">
    <location>
        <begin position="32"/>
        <end position="52"/>
    </location>
</feature>
<sequence>MALGILGLFFISILFISIITIITTLFSKNLTVIHTGFIVTLVLTGIIIFLTITSLPTNYMTSQLVGLLPGIPALAAILMSFQNKEYGVSRAARIVACIGLASSVYCFIFL</sequence>
<dbReference type="RefSeq" id="WP_177671334.1">
    <property type="nucleotide sequence ID" value="NZ_JACRSY010000026.1"/>
</dbReference>
<evidence type="ECO:0000313" key="2">
    <source>
        <dbReference type="EMBL" id="MBC8580701.1"/>
    </source>
</evidence>
<keyword evidence="1" id="KW-0472">Membrane</keyword>
<evidence type="ECO:0000313" key="3">
    <source>
        <dbReference type="Proteomes" id="UP000655830"/>
    </source>
</evidence>
<dbReference type="Proteomes" id="UP000655830">
    <property type="component" value="Unassembled WGS sequence"/>
</dbReference>
<feature type="transmembrane region" description="Helical" evidence="1">
    <location>
        <begin position="64"/>
        <end position="81"/>
    </location>
</feature>
<accession>A0A926IFM2</accession>
<keyword evidence="1" id="KW-1133">Transmembrane helix</keyword>
<name>A0A926IFM2_9FIRM</name>
<reference evidence="2" key="1">
    <citation type="submission" date="2020-08" db="EMBL/GenBank/DDBJ databases">
        <title>Genome public.</title>
        <authorList>
            <person name="Liu C."/>
            <person name="Sun Q."/>
        </authorList>
    </citation>
    <scope>NUCLEOTIDE SEQUENCE</scope>
    <source>
        <strain evidence="2">NSJ-12</strain>
    </source>
</reference>
<feature type="transmembrane region" description="Helical" evidence="1">
    <location>
        <begin position="7"/>
        <end position="26"/>
    </location>
</feature>
<keyword evidence="3" id="KW-1185">Reference proteome</keyword>
<gene>
    <name evidence="2" type="ORF">H8718_14360</name>
</gene>
<feature type="transmembrane region" description="Helical" evidence="1">
    <location>
        <begin position="87"/>
        <end position="108"/>
    </location>
</feature>
<dbReference type="EMBL" id="JACRSY010000026">
    <property type="protein sequence ID" value="MBC8580701.1"/>
    <property type="molecule type" value="Genomic_DNA"/>
</dbReference>
<dbReference type="AlphaFoldDB" id="A0A926IFM2"/>
<proteinExistence type="predicted"/>